<dbReference type="Gene3D" id="3.40.50.720">
    <property type="entry name" value="NAD(P)-binding Rossmann-like Domain"/>
    <property type="match status" value="1"/>
</dbReference>
<dbReference type="SUPFAM" id="SSF51735">
    <property type="entry name" value="NAD(P)-binding Rossmann-fold domains"/>
    <property type="match status" value="1"/>
</dbReference>
<feature type="domain" description="Alcohol dehydrogenase-like N-terminal" evidence="6">
    <location>
        <begin position="36"/>
        <end position="150"/>
    </location>
</feature>
<comment type="cofactor">
    <cofactor evidence="1">
        <name>Zn(2+)</name>
        <dbReference type="ChEBI" id="CHEBI:29105"/>
    </cofactor>
</comment>
<evidence type="ECO:0000256" key="4">
    <source>
        <dbReference type="ARBA" id="ARBA00023002"/>
    </source>
</evidence>
<sequence>MSAPTTFHGWVCHGKDAPMKWEEMKIRAEDDYCVDMDVTDCGLCGTDIHTMDANWVSPRYPLCGHEIASICTRVDSKVQNVKVGDRIGVGTQSGSCHRAECPACSTGNENLCPIQLFFTYNSVWPNGDEAYGGYADKWRGDCRFVFKIPDILSNEIACIVFCAGVATYAPLKRHNVNADSVVGVMGLGGLGHYGILWAKAMGAKVFTMSHNDRKHDVALELGADDYIGTNAAEHLTKYTGKFSHILCTGISPDFKWKTYTPLFKPNGVFINVNLPEWNFPEISPMLLVASQVNICGSAIGSPIEIEDMLQFAAKTVLKPYLPTYPMKEAPQAVADFNAGKPRFRFVLKDLLFVCVLSKYKAGGLSPI</sequence>
<dbReference type="GO" id="GO:0046872">
    <property type="term" value="F:metal ion binding"/>
    <property type="evidence" value="ECO:0007669"/>
    <property type="project" value="UniProtKB-KW"/>
</dbReference>
<evidence type="ECO:0000259" key="5">
    <source>
        <dbReference type="Pfam" id="PF00107"/>
    </source>
</evidence>
<dbReference type="InterPro" id="IPR036291">
    <property type="entry name" value="NAD(P)-bd_dom_sf"/>
</dbReference>
<dbReference type="InterPro" id="IPR047109">
    <property type="entry name" value="CAD-like"/>
</dbReference>
<reference evidence="7 8" key="1">
    <citation type="submission" date="2014-09" db="EMBL/GenBank/DDBJ databases">
        <authorList>
            <person name="Ellenberger Sabrina"/>
        </authorList>
    </citation>
    <scope>NUCLEOTIDE SEQUENCE [LARGE SCALE GENOMIC DNA]</scope>
    <source>
        <strain evidence="7 8">CBS 412.66</strain>
    </source>
</reference>
<accession>A0A0B7NIT6</accession>
<evidence type="ECO:0008006" key="9">
    <source>
        <dbReference type="Google" id="ProtNLM"/>
    </source>
</evidence>
<keyword evidence="8" id="KW-1185">Reference proteome</keyword>
<dbReference type="InterPro" id="IPR013149">
    <property type="entry name" value="ADH-like_C"/>
</dbReference>
<dbReference type="FunFam" id="3.40.50.720:FF:000022">
    <property type="entry name" value="Cinnamyl alcohol dehydrogenase"/>
    <property type="match status" value="1"/>
</dbReference>
<dbReference type="AlphaFoldDB" id="A0A0B7NIT6"/>
<evidence type="ECO:0000256" key="2">
    <source>
        <dbReference type="ARBA" id="ARBA00022723"/>
    </source>
</evidence>
<evidence type="ECO:0000259" key="6">
    <source>
        <dbReference type="Pfam" id="PF08240"/>
    </source>
</evidence>
<keyword evidence="4" id="KW-0560">Oxidoreductase</keyword>
<feature type="domain" description="Alcohol dehydrogenase-like C-terminal" evidence="5">
    <location>
        <begin position="189"/>
        <end position="313"/>
    </location>
</feature>
<gene>
    <name evidence="7" type="primary">PARPA_11633.1 scaffold 44482</name>
</gene>
<dbReference type="Pfam" id="PF08240">
    <property type="entry name" value="ADH_N"/>
    <property type="match status" value="1"/>
</dbReference>
<dbReference type="GO" id="GO:0016616">
    <property type="term" value="F:oxidoreductase activity, acting on the CH-OH group of donors, NAD or NADP as acceptor"/>
    <property type="evidence" value="ECO:0007669"/>
    <property type="project" value="InterPro"/>
</dbReference>
<evidence type="ECO:0000313" key="7">
    <source>
        <dbReference type="EMBL" id="CEP17337.1"/>
    </source>
</evidence>
<dbReference type="STRING" id="35722.A0A0B7NIT6"/>
<dbReference type="OrthoDB" id="1879366at2759"/>
<dbReference type="InterPro" id="IPR011032">
    <property type="entry name" value="GroES-like_sf"/>
</dbReference>
<dbReference type="EMBL" id="LN733663">
    <property type="protein sequence ID" value="CEP17337.1"/>
    <property type="molecule type" value="Genomic_DNA"/>
</dbReference>
<evidence type="ECO:0000313" key="8">
    <source>
        <dbReference type="Proteomes" id="UP000054107"/>
    </source>
</evidence>
<evidence type="ECO:0000256" key="3">
    <source>
        <dbReference type="ARBA" id="ARBA00022833"/>
    </source>
</evidence>
<dbReference type="SUPFAM" id="SSF50129">
    <property type="entry name" value="GroES-like"/>
    <property type="match status" value="1"/>
</dbReference>
<dbReference type="InterPro" id="IPR013154">
    <property type="entry name" value="ADH-like_N"/>
</dbReference>
<proteinExistence type="predicted"/>
<dbReference type="CDD" id="cd05283">
    <property type="entry name" value="CAD1"/>
    <property type="match status" value="1"/>
</dbReference>
<name>A0A0B7NIT6_9FUNG</name>
<dbReference type="Gene3D" id="3.90.180.10">
    <property type="entry name" value="Medium-chain alcohol dehydrogenases, catalytic domain"/>
    <property type="match status" value="1"/>
</dbReference>
<dbReference type="Proteomes" id="UP000054107">
    <property type="component" value="Unassembled WGS sequence"/>
</dbReference>
<protein>
    <recommendedName>
        <fullName evidence="9">Enoyl reductase (ER) domain-containing protein</fullName>
    </recommendedName>
</protein>
<organism evidence="7 8">
    <name type="scientific">Parasitella parasitica</name>
    <dbReference type="NCBI Taxonomy" id="35722"/>
    <lineage>
        <taxon>Eukaryota</taxon>
        <taxon>Fungi</taxon>
        <taxon>Fungi incertae sedis</taxon>
        <taxon>Mucoromycota</taxon>
        <taxon>Mucoromycotina</taxon>
        <taxon>Mucoromycetes</taxon>
        <taxon>Mucorales</taxon>
        <taxon>Mucorineae</taxon>
        <taxon>Mucoraceae</taxon>
        <taxon>Parasitella</taxon>
    </lineage>
</organism>
<dbReference type="PANTHER" id="PTHR42683">
    <property type="entry name" value="ALDEHYDE REDUCTASE"/>
    <property type="match status" value="1"/>
</dbReference>
<evidence type="ECO:0000256" key="1">
    <source>
        <dbReference type="ARBA" id="ARBA00001947"/>
    </source>
</evidence>
<keyword evidence="3" id="KW-0862">Zinc</keyword>
<dbReference type="Pfam" id="PF00107">
    <property type="entry name" value="ADH_zinc_N"/>
    <property type="match status" value="1"/>
</dbReference>
<keyword evidence="2" id="KW-0479">Metal-binding</keyword>